<dbReference type="Pfam" id="PF00874">
    <property type="entry name" value="PRD"/>
    <property type="match status" value="2"/>
</dbReference>
<proteinExistence type="predicted"/>
<dbReference type="InterPro" id="IPR036634">
    <property type="entry name" value="PRD_sf"/>
</dbReference>
<dbReference type="InterPro" id="IPR050661">
    <property type="entry name" value="BglG_antiterminators"/>
</dbReference>
<dbReference type="GO" id="GO:0003723">
    <property type="term" value="F:RNA binding"/>
    <property type="evidence" value="ECO:0007669"/>
    <property type="project" value="InterPro"/>
</dbReference>
<dbReference type="Proteomes" id="UP001179647">
    <property type="component" value="Chromosome"/>
</dbReference>
<feature type="domain" description="PRD" evidence="4">
    <location>
        <begin position="68"/>
        <end position="173"/>
    </location>
</feature>
<dbReference type="GO" id="GO:0006355">
    <property type="term" value="P:regulation of DNA-templated transcription"/>
    <property type="evidence" value="ECO:0007669"/>
    <property type="project" value="InterPro"/>
</dbReference>
<evidence type="ECO:0000256" key="2">
    <source>
        <dbReference type="ARBA" id="ARBA00023015"/>
    </source>
</evidence>
<protein>
    <submittedName>
        <fullName evidence="5">PRD domain-containing protein</fullName>
    </submittedName>
</protein>
<dbReference type="KEGG" id="vie:OL234_03385"/>
<sequence>MVKLEFIKKINNNVAFAKDDTGTEYVVLGKGIGFSSSAGDSLNEDDLDRRYILKNDLSSNQDIKVLSEMRSQVVELTTKVSQLAKDELEIEFDNAHYLILADHIDYAIKRHEEGIDYPVLNYWELRKIHPKEFALATKSLKLINDSLDFELDESEKEFLTNHFVNASNKNSSIGDTVQAIKLIKQIVKLVEYQFQMSLDPNLFAHGKFVNHLRYFMLRKLDNQSYTDEMDDDLVKMYQMKYPEEYQMAEKIADFLKIKEDWWLSEEEKIYLTVHLKRIKQI</sequence>
<evidence type="ECO:0000313" key="5">
    <source>
        <dbReference type="EMBL" id="WEG73967.1"/>
    </source>
</evidence>
<keyword evidence="2" id="KW-0805">Transcription regulation</keyword>
<feature type="domain" description="PRD" evidence="4">
    <location>
        <begin position="174"/>
        <end position="281"/>
    </location>
</feature>
<dbReference type="Pfam" id="PF03123">
    <property type="entry name" value="CAT_RBD"/>
    <property type="match status" value="1"/>
</dbReference>
<evidence type="ECO:0000259" key="4">
    <source>
        <dbReference type="PROSITE" id="PS51372"/>
    </source>
</evidence>
<dbReference type="PANTHER" id="PTHR30185">
    <property type="entry name" value="CRYPTIC BETA-GLUCOSIDE BGL OPERON ANTITERMINATOR"/>
    <property type="match status" value="1"/>
</dbReference>
<dbReference type="SMART" id="SM01061">
    <property type="entry name" value="CAT_RBD"/>
    <property type="match status" value="1"/>
</dbReference>
<dbReference type="Gene3D" id="1.10.1790.10">
    <property type="entry name" value="PRD domain"/>
    <property type="match status" value="2"/>
</dbReference>
<dbReference type="InterPro" id="IPR036650">
    <property type="entry name" value="CAT_RNA-bd_dom_sf"/>
</dbReference>
<dbReference type="PANTHER" id="PTHR30185:SF18">
    <property type="entry name" value="TRANSCRIPTIONAL REGULATOR MTLR"/>
    <property type="match status" value="1"/>
</dbReference>
<dbReference type="PROSITE" id="PS51372">
    <property type="entry name" value="PRD_2"/>
    <property type="match status" value="2"/>
</dbReference>
<keyword evidence="3" id="KW-0804">Transcription</keyword>
<name>A0AAF0I9Z6_9ENTE</name>
<keyword evidence="6" id="KW-1185">Reference proteome</keyword>
<dbReference type="SUPFAM" id="SSF63520">
    <property type="entry name" value="PTS-regulatory domain, PRD"/>
    <property type="match status" value="2"/>
</dbReference>
<gene>
    <name evidence="5" type="ORF">OL234_03385</name>
</gene>
<evidence type="ECO:0000256" key="3">
    <source>
        <dbReference type="ARBA" id="ARBA00023163"/>
    </source>
</evidence>
<dbReference type="AlphaFoldDB" id="A0AAF0I9Z6"/>
<dbReference type="Gene3D" id="2.30.24.10">
    <property type="entry name" value="CAT RNA-binding domain"/>
    <property type="match status" value="1"/>
</dbReference>
<dbReference type="EMBL" id="CP110232">
    <property type="protein sequence ID" value="WEG73967.1"/>
    <property type="molecule type" value="Genomic_DNA"/>
</dbReference>
<dbReference type="SUPFAM" id="SSF50151">
    <property type="entry name" value="SacY-like RNA-binding domain"/>
    <property type="match status" value="1"/>
</dbReference>
<evidence type="ECO:0000313" key="6">
    <source>
        <dbReference type="Proteomes" id="UP001179647"/>
    </source>
</evidence>
<dbReference type="RefSeq" id="WP_275469766.1">
    <property type="nucleotide sequence ID" value="NZ_CP110232.1"/>
</dbReference>
<keyword evidence="1" id="KW-0677">Repeat</keyword>
<organism evidence="5 6">
    <name type="scientific">Vagococcus intermedius</name>
    <dbReference type="NCBI Taxonomy" id="2991418"/>
    <lineage>
        <taxon>Bacteria</taxon>
        <taxon>Bacillati</taxon>
        <taxon>Bacillota</taxon>
        <taxon>Bacilli</taxon>
        <taxon>Lactobacillales</taxon>
        <taxon>Enterococcaceae</taxon>
        <taxon>Vagococcus</taxon>
    </lineage>
</organism>
<dbReference type="InterPro" id="IPR011608">
    <property type="entry name" value="PRD"/>
</dbReference>
<evidence type="ECO:0000256" key="1">
    <source>
        <dbReference type="ARBA" id="ARBA00022737"/>
    </source>
</evidence>
<dbReference type="InterPro" id="IPR004341">
    <property type="entry name" value="CAT_RNA-bd_dom"/>
</dbReference>
<reference evidence="5" key="1">
    <citation type="submission" date="2022-10" db="EMBL/GenBank/DDBJ databases">
        <title>Vagococcus sp. isolated from poultry meat.</title>
        <authorList>
            <person name="Johansson P."/>
            <person name="Bjorkroth J."/>
        </authorList>
    </citation>
    <scope>NUCLEOTIDE SEQUENCE</scope>
    <source>
        <strain evidence="5">STAA11</strain>
    </source>
</reference>
<accession>A0AAF0I9Z6</accession>